<evidence type="ECO:0000313" key="2">
    <source>
        <dbReference type="EMBL" id="QQP38784.1"/>
    </source>
</evidence>
<evidence type="ECO:0000313" key="3">
    <source>
        <dbReference type="Proteomes" id="UP000595437"/>
    </source>
</evidence>
<feature type="coiled-coil region" evidence="1">
    <location>
        <begin position="102"/>
        <end position="136"/>
    </location>
</feature>
<name>A0A7T8JY64_CALRO</name>
<proteinExistence type="predicted"/>
<organism evidence="2 3">
    <name type="scientific">Caligus rogercresseyi</name>
    <name type="common">Sea louse</name>
    <dbReference type="NCBI Taxonomy" id="217165"/>
    <lineage>
        <taxon>Eukaryota</taxon>
        <taxon>Metazoa</taxon>
        <taxon>Ecdysozoa</taxon>
        <taxon>Arthropoda</taxon>
        <taxon>Crustacea</taxon>
        <taxon>Multicrustacea</taxon>
        <taxon>Hexanauplia</taxon>
        <taxon>Copepoda</taxon>
        <taxon>Siphonostomatoida</taxon>
        <taxon>Caligidae</taxon>
        <taxon>Caligus</taxon>
    </lineage>
</organism>
<feature type="coiled-coil region" evidence="1">
    <location>
        <begin position="170"/>
        <end position="201"/>
    </location>
</feature>
<dbReference type="EMBL" id="CP045902">
    <property type="protein sequence ID" value="QQP38784.1"/>
    <property type="molecule type" value="Genomic_DNA"/>
</dbReference>
<dbReference type="AlphaFoldDB" id="A0A7T8JY64"/>
<feature type="non-terminal residue" evidence="2">
    <location>
        <position position="1"/>
    </location>
</feature>
<evidence type="ECO:0000256" key="1">
    <source>
        <dbReference type="SAM" id="Coils"/>
    </source>
</evidence>
<accession>A0A7T8JY64</accession>
<reference evidence="3" key="1">
    <citation type="submission" date="2021-01" db="EMBL/GenBank/DDBJ databases">
        <title>Caligus Genome Assembly.</title>
        <authorList>
            <person name="Gallardo-Escarate C."/>
        </authorList>
    </citation>
    <scope>NUCLEOTIDE SEQUENCE [LARGE SCALE GENOMIC DNA]</scope>
</reference>
<keyword evidence="3" id="KW-1185">Reference proteome</keyword>
<gene>
    <name evidence="2" type="ORF">FKW44_019466</name>
</gene>
<protein>
    <submittedName>
        <fullName evidence="2">Viral Atype inclusion protein_ putativelike</fullName>
    </submittedName>
</protein>
<dbReference type="Proteomes" id="UP000595437">
    <property type="component" value="Chromosome 13"/>
</dbReference>
<keyword evidence="1" id="KW-0175">Coiled coil</keyword>
<sequence length="259" mass="30479">MDILSFLFRIKYPEQYLLERIFSHLLEDKWDEDLLELLWGSSTPLSRFKKGTSGSPSSFHYSPSTFHPLKDFFSSPVTTQISKYQRIAEDQKRLLSLIRLELDQEKLETMNLLKERDELSKERLQLKKALTIARQNLLDNEANLQETDDEAAYEELQKRLSEKRDTEKYVNTLEEQLGQSVDQKEELRRTVENQRTKLEERSMSNAELDSKNIQLQVSLNLEKQLNGDLSHKCSELELQVKELQEILDSRRSSSKNKRP</sequence>